<protein>
    <submittedName>
        <fullName evidence="2">Uncharacterized protein</fullName>
    </submittedName>
</protein>
<dbReference type="KEGG" id="nag:AArcMg_1484"/>
<keyword evidence="3" id="KW-1185">Reference proteome</keyword>
<name>A0A346PPQ2_9EURY</name>
<dbReference type="AlphaFoldDB" id="A0A346PPQ2"/>
<accession>A0A346PPQ2</accession>
<feature type="region of interest" description="Disordered" evidence="1">
    <location>
        <begin position="149"/>
        <end position="170"/>
    </location>
</feature>
<dbReference type="Proteomes" id="UP000258613">
    <property type="component" value="Chromosome"/>
</dbReference>
<evidence type="ECO:0000313" key="3">
    <source>
        <dbReference type="Proteomes" id="UP000258613"/>
    </source>
</evidence>
<dbReference type="RefSeq" id="WP_117368179.1">
    <property type="nucleotide sequence ID" value="NZ_CP027033.1"/>
</dbReference>
<evidence type="ECO:0000256" key="1">
    <source>
        <dbReference type="SAM" id="MobiDB-lite"/>
    </source>
</evidence>
<reference evidence="3" key="1">
    <citation type="submission" date="2018-02" db="EMBL/GenBank/DDBJ databases">
        <title>Phenotypic and genomic properties of facultatively anaerobic sulfur-reducing natronoarchaea from hypersaline soda lakes.</title>
        <authorList>
            <person name="Sorokin D.Y."/>
            <person name="Kublanov I.V."/>
            <person name="Roman P."/>
            <person name="Sinninghe Damste J.S."/>
            <person name="Golyshin P.N."/>
            <person name="Rojo D."/>
            <person name="Ciordia S."/>
            <person name="Mena M.D.C."/>
            <person name="Ferrer M."/>
            <person name="Messina E."/>
            <person name="Smedile F."/>
            <person name="La Spada G."/>
            <person name="La Cono V."/>
            <person name="Yakimov M.M."/>
        </authorList>
    </citation>
    <scope>NUCLEOTIDE SEQUENCE [LARGE SCALE GENOMIC DNA]</scope>
    <source>
        <strain evidence="3">AArc-Mg</strain>
    </source>
</reference>
<dbReference type="GeneID" id="37641972"/>
<organism evidence="2 3">
    <name type="scientific">Natrarchaeobaculum sulfurireducens</name>
    <dbReference type="NCBI Taxonomy" id="2044521"/>
    <lineage>
        <taxon>Archaea</taxon>
        <taxon>Methanobacteriati</taxon>
        <taxon>Methanobacteriota</taxon>
        <taxon>Stenosarchaea group</taxon>
        <taxon>Halobacteria</taxon>
        <taxon>Halobacteriales</taxon>
        <taxon>Natrialbaceae</taxon>
        <taxon>Natrarchaeobaculum</taxon>
    </lineage>
</organism>
<proteinExistence type="predicted"/>
<sequence length="170" mass="18642">MGFDAESDVYQGIDVEGSAERALFKTAMRAKNRYADNVHQGRGADGNHTGGFVDRGEAMNSITISPQQDNATEYTVGGSAVQLLIAEFGRAPNNTMPPHQPISEWARRVGLEPSEGQDWDDMIYAIRKKIAEDGIQGFAPARLTAHEMRGEAEQIARQEVQSELDDHDPA</sequence>
<evidence type="ECO:0000313" key="2">
    <source>
        <dbReference type="EMBL" id="AXR81497.1"/>
    </source>
</evidence>
<dbReference type="EMBL" id="CP027033">
    <property type="protein sequence ID" value="AXR81497.1"/>
    <property type="molecule type" value="Genomic_DNA"/>
</dbReference>
<gene>
    <name evidence="2" type="ORF">AArcMg_1484</name>
</gene>